<dbReference type="Pfam" id="PF06172">
    <property type="entry name" value="Cupin_5"/>
    <property type="match status" value="1"/>
</dbReference>
<dbReference type="SUPFAM" id="SSF51182">
    <property type="entry name" value="RmlC-like cupins"/>
    <property type="match status" value="2"/>
</dbReference>
<dbReference type="PANTHER" id="PTHR33387">
    <property type="entry name" value="RMLC-LIKE JELLY ROLL FOLD PROTEIN"/>
    <property type="match status" value="1"/>
</dbReference>
<dbReference type="Proteomes" id="UP000239494">
    <property type="component" value="Unassembled WGS sequence"/>
</dbReference>
<gene>
    <name evidence="3" type="ORF">CLV43_106217</name>
</gene>
<reference evidence="3 4" key="1">
    <citation type="submission" date="2018-03" db="EMBL/GenBank/DDBJ databases">
        <title>Genomic Encyclopedia of Archaeal and Bacterial Type Strains, Phase II (KMG-II): from individual species to whole genera.</title>
        <authorList>
            <person name="Goeker M."/>
        </authorList>
    </citation>
    <scope>NUCLEOTIDE SEQUENCE [LARGE SCALE GENOMIC DNA]</scope>
    <source>
        <strain evidence="3 4">DSM 44720</strain>
    </source>
</reference>
<evidence type="ECO:0000313" key="4">
    <source>
        <dbReference type="Proteomes" id="UP000239494"/>
    </source>
</evidence>
<dbReference type="EMBL" id="PVTF01000006">
    <property type="protein sequence ID" value="PRY40481.1"/>
    <property type="molecule type" value="Genomic_DNA"/>
</dbReference>
<sequence>MAWTWADITVGLGLEPDEAGGTAGPITGPSDGGADPVMRWRTRLLPGGAALRYRASTADTVLYWHHGSPARVMSDGHRPLAVLGGADEGWNSRQCTVPAGVRHTVVSDGDDPVLWSEASVPGRPDWAFDDEVVGPSRPADGTRSEPGTPRPPTVEAFDLTEHIEGGYFRQLWESGQTLRTSRGERTLANTILYLLDRRSPVGRLHLNLSDITHFAHGSGVVDYLLVAPDGSVHQQQLGVDVTRGQVPAFTVRGGWWKASRLAEGQEEALISEIAAPGFVFEDQRLARVSEVPELFPDHVDRVLPYAFG</sequence>
<proteinExistence type="predicted"/>
<evidence type="ECO:0000256" key="1">
    <source>
        <dbReference type="SAM" id="MobiDB-lite"/>
    </source>
</evidence>
<dbReference type="InterPro" id="IPR039935">
    <property type="entry name" value="YML079W-like"/>
</dbReference>
<dbReference type="AlphaFoldDB" id="A0A2T0T4B7"/>
<keyword evidence="4" id="KW-1185">Reference proteome</keyword>
<dbReference type="InterPro" id="IPR009327">
    <property type="entry name" value="Cupin_DUF985"/>
</dbReference>
<dbReference type="PANTHER" id="PTHR33387:SF3">
    <property type="entry name" value="DUF985 DOMAIN-CONTAINING PROTEIN"/>
    <property type="match status" value="1"/>
</dbReference>
<comment type="caution">
    <text evidence="3">The sequence shown here is derived from an EMBL/GenBank/DDBJ whole genome shotgun (WGS) entry which is preliminary data.</text>
</comment>
<protein>
    <submittedName>
        <fullName evidence="3">Putative cupin superfamily sugar epimerase</fullName>
    </submittedName>
</protein>
<organism evidence="3 4">
    <name type="scientific">Umezawaea tangerina</name>
    <dbReference type="NCBI Taxonomy" id="84725"/>
    <lineage>
        <taxon>Bacteria</taxon>
        <taxon>Bacillati</taxon>
        <taxon>Actinomycetota</taxon>
        <taxon>Actinomycetes</taxon>
        <taxon>Pseudonocardiales</taxon>
        <taxon>Pseudonocardiaceae</taxon>
        <taxon>Umezawaea</taxon>
    </lineage>
</organism>
<feature type="region of interest" description="Disordered" evidence="1">
    <location>
        <begin position="125"/>
        <end position="153"/>
    </location>
</feature>
<feature type="domain" description="DUF985" evidence="2">
    <location>
        <begin position="154"/>
        <end position="285"/>
    </location>
</feature>
<accession>A0A2T0T4B7</accession>
<dbReference type="Gene3D" id="2.60.120.10">
    <property type="entry name" value="Jelly Rolls"/>
    <property type="match status" value="2"/>
</dbReference>
<feature type="region of interest" description="Disordered" evidence="1">
    <location>
        <begin position="16"/>
        <end position="35"/>
    </location>
</feature>
<dbReference type="CDD" id="cd06121">
    <property type="entry name" value="cupin_YML079wp"/>
    <property type="match status" value="1"/>
</dbReference>
<dbReference type="InterPro" id="IPR014710">
    <property type="entry name" value="RmlC-like_jellyroll"/>
</dbReference>
<evidence type="ECO:0000259" key="2">
    <source>
        <dbReference type="Pfam" id="PF06172"/>
    </source>
</evidence>
<evidence type="ECO:0000313" key="3">
    <source>
        <dbReference type="EMBL" id="PRY40481.1"/>
    </source>
</evidence>
<dbReference type="InterPro" id="IPR011051">
    <property type="entry name" value="RmlC_Cupin_sf"/>
</dbReference>
<name>A0A2T0T4B7_9PSEU</name>